<name>A0A0H3CWQ8_ENTCC</name>
<proteinExistence type="predicted"/>
<dbReference type="OrthoDB" id="6274802at2"/>
<geneLocation type="plasmid" evidence="2 3">
    <name>pECL_B</name>
</geneLocation>
<keyword evidence="2" id="KW-0614">Plasmid</keyword>
<reference evidence="2 3" key="1">
    <citation type="journal article" date="2010" name="J. Bacteriol.">
        <title>Complete genome sequence of Enterobacter cloacae subsp. cloacae type strain ATCC 13047.</title>
        <authorList>
            <person name="Ren Y."/>
            <person name="Ren Y."/>
            <person name="Zhou Z."/>
            <person name="Guo X."/>
            <person name="Li Y."/>
            <person name="Feng L."/>
            <person name="Wang L."/>
        </authorList>
    </citation>
    <scope>NUCLEOTIDE SEQUENCE [LARGE SCALE GENOMIC DNA]</scope>
    <source>
        <strain evidence="3">ATCC 13047 / DSM 30054 / NBRC 13535 / NCTC 10005 / WDCM 00083 / NCDC 279-56</strain>
        <plasmid evidence="2">pECL_B</plasmid>
    </source>
</reference>
<dbReference type="EnsemblBacteria" id="ADF65035">
    <property type="protein sequence ID" value="ADF65035"/>
    <property type="gene ID" value="ECL_B073"/>
</dbReference>
<organism evidence="2 3">
    <name type="scientific">Enterobacter cloacae subsp. cloacae (strain ATCC 13047 / DSM 30054 / NBRC 13535 / NCTC 10005 / WDCM 00083 / NCDC 279-56)</name>
    <dbReference type="NCBI Taxonomy" id="716541"/>
    <lineage>
        <taxon>Bacteria</taxon>
        <taxon>Pseudomonadati</taxon>
        <taxon>Pseudomonadota</taxon>
        <taxon>Gammaproteobacteria</taxon>
        <taxon>Enterobacterales</taxon>
        <taxon>Enterobacteriaceae</taxon>
        <taxon>Enterobacter</taxon>
        <taxon>Enterobacter cloacae complex</taxon>
    </lineage>
</organism>
<keyword evidence="3" id="KW-1185">Reference proteome</keyword>
<evidence type="ECO:0000313" key="2">
    <source>
        <dbReference type="EMBL" id="ADF65035.1"/>
    </source>
</evidence>
<sequence>MKNSTIFLLASLATFGVCATGSEPLSVKISPEMMAAARNANAQAVQTLNDDEQGVARQFASSIAEFSKSDAFKKKQEAVKSQVFASAGMQDDEKKEDGPKLAGNQLVMFVSSSMPLVTLRKYAHDLSKVGGVMVMRGTVGGISKMVDTITLTRNVLNADPSCEGAKCKMWGTEMLIDPMLFRIYGINKVPALIYQPDMQIQSYCDGLEKVNKASAVVYGDASVRALLERMNMISPDEKVKRLITTLEKA</sequence>
<dbReference type="EMBL" id="CP001920">
    <property type="protein sequence ID" value="ADF65035.1"/>
    <property type="molecule type" value="Genomic_DNA"/>
</dbReference>
<dbReference type="PATRIC" id="fig|716541.4.peg.267"/>
<protein>
    <submittedName>
        <fullName evidence="2">Sex pilus assembly and mating pair formation protein TrbC</fullName>
    </submittedName>
</protein>
<accession>A0A0H3CWQ8</accession>
<dbReference type="RefSeq" id="WP_013087343.1">
    <property type="nucleotide sequence ID" value="NC_014108.1"/>
</dbReference>
<feature type="chain" id="PRO_5002607003" evidence="1">
    <location>
        <begin position="20"/>
        <end position="249"/>
    </location>
</feature>
<dbReference type="Pfam" id="PF09673">
    <property type="entry name" value="TrbC_Ftype"/>
    <property type="match status" value="1"/>
</dbReference>
<evidence type="ECO:0000256" key="1">
    <source>
        <dbReference type="SAM" id="SignalP"/>
    </source>
</evidence>
<keyword evidence="1" id="KW-0732">Signal</keyword>
<feature type="signal peptide" evidence="1">
    <location>
        <begin position="1"/>
        <end position="19"/>
    </location>
</feature>
<dbReference type="KEGG" id="enc:ECL_B073"/>
<dbReference type="AlphaFoldDB" id="A0A0H3CWQ8"/>
<dbReference type="InterPro" id="IPR019106">
    <property type="entry name" value="T4SS_TrbC"/>
</dbReference>
<evidence type="ECO:0000313" key="3">
    <source>
        <dbReference type="Proteomes" id="UP000002363"/>
    </source>
</evidence>
<gene>
    <name evidence="2" type="ordered locus">ECL_B073</name>
</gene>
<dbReference type="Proteomes" id="UP000002363">
    <property type="component" value="Plasmid pECL_B"/>
</dbReference>
<dbReference type="HOGENOM" id="CLU_1160740_0_0_6"/>